<dbReference type="InterPro" id="IPR035899">
    <property type="entry name" value="DBL_dom_sf"/>
</dbReference>
<accession>A0ABM1T8D7</accession>
<dbReference type="RefSeq" id="XP_022252143.1">
    <property type="nucleotide sequence ID" value="XM_022396435.1"/>
</dbReference>
<protein>
    <submittedName>
        <fullName evidence="4">Uncharacterized protein LOC106468128 isoform X1</fullName>
    </submittedName>
</protein>
<proteinExistence type="predicted"/>
<name>A0ABM1T8D7_LIMPO</name>
<gene>
    <name evidence="4" type="primary">LOC106468128</name>
</gene>
<feature type="domain" description="DH" evidence="2">
    <location>
        <begin position="1128"/>
        <end position="1318"/>
    </location>
</feature>
<dbReference type="SMART" id="SM00233">
    <property type="entry name" value="PH"/>
    <property type="match status" value="1"/>
</dbReference>
<feature type="region of interest" description="Disordered" evidence="1">
    <location>
        <begin position="346"/>
        <end position="368"/>
    </location>
</feature>
<feature type="compositionally biased region" description="Polar residues" evidence="1">
    <location>
        <begin position="465"/>
        <end position="485"/>
    </location>
</feature>
<dbReference type="SUPFAM" id="SSF48065">
    <property type="entry name" value="DBL homology domain (DH-domain)"/>
    <property type="match status" value="1"/>
</dbReference>
<dbReference type="InterPro" id="IPR001849">
    <property type="entry name" value="PH_domain"/>
</dbReference>
<organism evidence="3 4">
    <name type="scientific">Limulus polyphemus</name>
    <name type="common">Atlantic horseshoe crab</name>
    <dbReference type="NCBI Taxonomy" id="6850"/>
    <lineage>
        <taxon>Eukaryota</taxon>
        <taxon>Metazoa</taxon>
        <taxon>Ecdysozoa</taxon>
        <taxon>Arthropoda</taxon>
        <taxon>Chelicerata</taxon>
        <taxon>Merostomata</taxon>
        <taxon>Xiphosura</taxon>
        <taxon>Limulidae</taxon>
        <taxon>Limulus</taxon>
    </lineage>
</organism>
<feature type="region of interest" description="Disordered" evidence="1">
    <location>
        <begin position="166"/>
        <end position="204"/>
    </location>
</feature>
<feature type="region of interest" description="Disordered" evidence="1">
    <location>
        <begin position="579"/>
        <end position="606"/>
    </location>
</feature>
<feature type="region of interest" description="Disordered" evidence="1">
    <location>
        <begin position="89"/>
        <end position="120"/>
    </location>
</feature>
<feature type="compositionally biased region" description="Basic and acidic residues" evidence="1">
    <location>
        <begin position="589"/>
        <end position="606"/>
    </location>
</feature>
<dbReference type="Pfam" id="PF00621">
    <property type="entry name" value="RhoGEF"/>
    <property type="match status" value="1"/>
</dbReference>
<dbReference type="Proteomes" id="UP000694941">
    <property type="component" value="Unplaced"/>
</dbReference>
<dbReference type="GeneID" id="106468128"/>
<feature type="compositionally biased region" description="Polar residues" evidence="1">
    <location>
        <begin position="1"/>
        <end position="18"/>
    </location>
</feature>
<dbReference type="PROSITE" id="PS50010">
    <property type="entry name" value="DH_2"/>
    <property type="match status" value="1"/>
</dbReference>
<evidence type="ECO:0000313" key="3">
    <source>
        <dbReference type="Proteomes" id="UP000694941"/>
    </source>
</evidence>
<feature type="compositionally biased region" description="Polar residues" evidence="1">
    <location>
        <begin position="99"/>
        <end position="120"/>
    </location>
</feature>
<dbReference type="PANTHER" id="PTHR12845:SF5">
    <property type="entry name" value="EPHEXIN, ISOFORM D"/>
    <property type="match status" value="1"/>
</dbReference>
<evidence type="ECO:0000313" key="4">
    <source>
        <dbReference type="RefSeq" id="XP_022252143.1"/>
    </source>
</evidence>
<reference evidence="4" key="1">
    <citation type="submission" date="2025-08" db="UniProtKB">
        <authorList>
            <consortium name="RefSeq"/>
        </authorList>
    </citation>
    <scope>IDENTIFICATION</scope>
    <source>
        <tissue evidence="4">Muscle</tissue>
    </source>
</reference>
<dbReference type="Gene3D" id="1.20.900.10">
    <property type="entry name" value="Dbl homology (DH) domain"/>
    <property type="match status" value="1"/>
</dbReference>
<dbReference type="CDD" id="cd00160">
    <property type="entry name" value="RhoGEF"/>
    <property type="match status" value="1"/>
</dbReference>
<feature type="compositionally biased region" description="Polar residues" evidence="1">
    <location>
        <begin position="191"/>
        <end position="204"/>
    </location>
</feature>
<evidence type="ECO:0000259" key="2">
    <source>
        <dbReference type="PROSITE" id="PS50010"/>
    </source>
</evidence>
<feature type="compositionally biased region" description="Polar residues" evidence="1">
    <location>
        <begin position="350"/>
        <end position="360"/>
    </location>
</feature>
<feature type="region of interest" description="Disordered" evidence="1">
    <location>
        <begin position="1"/>
        <end position="28"/>
    </location>
</feature>
<feature type="region of interest" description="Disordered" evidence="1">
    <location>
        <begin position="465"/>
        <end position="487"/>
    </location>
</feature>
<dbReference type="Gene3D" id="2.30.29.30">
    <property type="entry name" value="Pleckstrin-homology domain (PH domain)/Phosphotyrosine-binding domain (PTB)"/>
    <property type="match status" value="1"/>
</dbReference>
<dbReference type="PANTHER" id="PTHR12845">
    <property type="entry name" value="GUANINE NUCLEOTIDE EXCHANGE FACTOR"/>
    <property type="match status" value="1"/>
</dbReference>
<dbReference type="SMART" id="SM00325">
    <property type="entry name" value="RhoGEF"/>
    <property type="match status" value="1"/>
</dbReference>
<dbReference type="InterPro" id="IPR011993">
    <property type="entry name" value="PH-like_dom_sf"/>
</dbReference>
<keyword evidence="3" id="KW-1185">Reference proteome</keyword>
<dbReference type="InterPro" id="IPR000219">
    <property type="entry name" value="DH_dom"/>
</dbReference>
<sequence>MSNWKQSSTANGSYTLSRENNHSTHKDIKRKRSLELTFDTTSGFATEIGKISSQDGSIKWSHIKNKFELGHASSKSTNFGVFKEVDNLSMSQPRRESSENSLRASENLEKSSQNGNKKFESSNITLNKNFYNKETSKKLSKTDNCNFLQLFDKQLYKDTASYSNHVYHPTEIRGPGSNSISRSDNKKDSNKTAQASCKPFSNSSTTNHCKLYSSRKVYDNLKANKTAQILYPNVRNSLVCNDRTDITSNNRILETGFSSLTESTAGHAKTEVIKNSINYYKKDYWDNCRISKFSTMPVSRTFNISEKSKVSQLKEKFDHQSEKFHNDKKTGTELSNNTVLKRDKTACGNHKNSTRPNSSPLFERTSKHSEISTNKHVFRCSGDPCALETDKQLATSIPKPQTSLVKQFIKIFEQYLDISPESLERSKQECSDVHSTSVKFTEEYAFQNFTWSSKPENRNLRNFQNSNASVCDNSKNERINTQPPSTRKEMNFEKCQERPSRPKSLTESNSYVKSQVANFEQLTKNQLTVQNKDGNLSIYSTLKLDEDEKFIQYRYSTGKLNEYLHNLGLNITGKPSNEINTFNGQENGPENKSEDRANEISKNQDKKEIVEIKPKNRQVKSFIHRWPLLDSNHPYINTKKQLKSDLNCTEAVNIEMIPEEQSIEDLSDSYFKNEEESLKSLEISLDCLSGSPGCEGPYNEFFECNSLVSTEDGFSDVSDSESCDYSSNKDTWLRRKEKASVNSKRPYSNMRLEVKVENHVYQNTSMMDIVPVDDDEAFKKTAESEHIYESVCFKDSSNHDQPDSFDSGICLEESKLPASIRTGQVPESQHYRVENQILKTSDTQLVMPSCTEINPEASSLGNVVNSSTQKSSRKHSLTKMLFQRAKGRLFSWKENSLTRKEGSSFYIPYTLEYTQASPQQRSLPPLPCVSTPPDVTSALCSSPKSKACEQMDSVSEKIIVLQANAIKTGQSQIQKPYSRAENSTVKSCMESESLLESVMSSIEWNPYLRFSIDNSKLSDSRQSGILMNNTCDSSASFAATDPKSLEDGVMDDNGFKVRKQLNTLNIYSNLCSLTPNTKMSDLNSCGSPPQPKICLKQMSLEGKRTLWEDIPEVRNSGLLETMTSQQIQQQEALFEIITSEASYLRSLDILVEHFINCPELTNQSSADCILEQMEIETLFSDILPIRIVSQRLLAELEARLSKSLLVPNICDILHNYALNHFSIYIKYCSNKICQEMMLYSLRQNKPEFEMLLQTLESNPVCQNLNMNSFLILPMQRITRFPLLVKAVCDRLPTDSPGFKVSKLALKAMNKVVKDCNEGAKVMEKTMEMLCLSHQLEFKNCNSFTLISASRWLVKKGEVIRLLPDETTKYTFGRTTRCTRVPIYLFLFTDLLLLTKKNSEKNYTVIDYCPRKFVQTVLLDRSLKPNVPAHVEDCKKAFLLIMLNNHKGKTKEMILSCSSKSERACWVKTLNSAASENSSENIYEYLGKH</sequence>
<evidence type="ECO:0000256" key="1">
    <source>
        <dbReference type="SAM" id="MobiDB-lite"/>
    </source>
</evidence>
<feature type="compositionally biased region" description="Polar residues" evidence="1">
    <location>
        <begin position="579"/>
        <end position="588"/>
    </location>
</feature>
<dbReference type="SUPFAM" id="SSF50729">
    <property type="entry name" value="PH domain-like"/>
    <property type="match status" value="1"/>
</dbReference>
<dbReference type="InterPro" id="IPR047271">
    <property type="entry name" value="Ephexin-like"/>
</dbReference>